<dbReference type="Proteomes" id="UP001447842">
    <property type="component" value="Chromosome"/>
</dbReference>
<dbReference type="EMBL" id="CP147920">
    <property type="protein sequence ID" value="XAU15752.1"/>
    <property type="molecule type" value="Genomic_DNA"/>
</dbReference>
<keyword evidence="2" id="KW-1185">Reference proteome</keyword>
<reference evidence="1 2" key="1">
    <citation type="submission" date="2024-03" db="EMBL/GenBank/DDBJ databases">
        <title>Sulfurimonas sp. HSL3-1.</title>
        <authorList>
            <person name="Wang S."/>
        </authorList>
    </citation>
    <scope>NUCLEOTIDE SEQUENCE [LARGE SCALE GENOMIC DNA]</scope>
    <source>
        <strain evidence="1 2">HSL3-1</strain>
    </source>
</reference>
<gene>
    <name evidence="1" type="ORF">WCY31_03390</name>
</gene>
<evidence type="ECO:0000313" key="2">
    <source>
        <dbReference type="Proteomes" id="UP001447842"/>
    </source>
</evidence>
<sequence>MADTMLYEAQGLQLDLSKITRLYPAAIVEGGGAEAQVSLEWADLKKDEVKIAEYVLVFDFDPPGEVPAQRKLLHFETKAALFETMQSLSDIFEKAYKGA</sequence>
<proteinExistence type="predicted"/>
<protein>
    <submittedName>
        <fullName evidence="1">Uncharacterized protein</fullName>
    </submittedName>
</protein>
<accession>A0ABZ3HB56</accession>
<evidence type="ECO:0000313" key="1">
    <source>
        <dbReference type="EMBL" id="XAU15752.1"/>
    </source>
</evidence>
<name>A0ABZ3HB56_9BACT</name>
<organism evidence="1 2">
    <name type="scientific">Sulfurimonas diazotrophicus</name>
    <dbReference type="NCBI Taxonomy" id="3131939"/>
    <lineage>
        <taxon>Bacteria</taxon>
        <taxon>Pseudomonadati</taxon>
        <taxon>Campylobacterota</taxon>
        <taxon>Epsilonproteobacteria</taxon>
        <taxon>Campylobacterales</taxon>
        <taxon>Sulfurimonadaceae</taxon>
        <taxon>Sulfurimonas</taxon>
    </lineage>
</organism>
<dbReference type="RefSeq" id="WP_345973106.1">
    <property type="nucleotide sequence ID" value="NZ_CP147920.1"/>
</dbReference>